<keyword evidence="2 5" id="KW-0479">Metal-binding</keyword>
<dbReference type="InterPro" id="IPR013154">
    <property type="entry name" value="ADH-like_N"/>
</dbReference>
<dbReference type="GO" id="GO:0008270">
    <property type="term" value="F:zinc ion binding"/>
    <property type="evidence" value="ECO:0007669"/>
    <property type="project" value="InterPro"/>
</dbReference>
<accession>A0A7I7Y3W6</accession>
<dbReference type="CDD" id="cd08254">
    <property type="entry name" value="hydroxyacyl_CoA_DH"/>
    <property type="match status" value="1"/>
</dbReference>
<dbReference type="AlphaFoldDB" id="A0A7I7Y3W6"/>
<dbReference type="InterPro" id="IPR050129">
    <property type="entry name" value="Zn_alcohol_dh"/>
</dbReference>
<protein>
    <submittedName>
        <fullName evidence="7">Dehydrogenase</fullName>
    </submittedName>
</protein>
<dbReference type="Pfam" id="PF00107">
    <property type="entry name" value="ADH_zinc_N"/>
    <property type="match status" value="1"/>
</dbReference>
<dbReference type="SUPFAM" id="SSF50129">
    <property type="entry name" value="GroES-like"/>
    <property type="match status" value="1"/>
</dbReference>
<dbReference type="Gene3D" id="3.90.180.10">
    <property type="entry name" value="Medium-chain alcohol dehydrogenases, catalytic domain"/>
    <property type="match status" value="1"/>
</dbReference>
<comment type="cofactor">
    <cofactor evidence="1 5">
        <name>Zn(2+)</name>
        <dbReference type="ChEBI" id="CHEBI:29105"/>
    </cofactor>
</comment>
<dbReference type="SUPFAM" id="SSF51735">
    <property type="entry name" value="NAD(P)-binding Rossmann-fold domains"/>
    <property type="match status" value="1"/>
</dbReference>
<dbReference type="Proteomes" id="UP000466931">
    <property type="component" value="Chromosome"/>
</dbReference>
<keyword evidence="8" id="KW-1185">Reference proteome</keyword>
<dbReference type="InterPro" id="IPR011032">
    <property type="entry name" value="GroES-like_sf"/>
</dbReference>
<dbReference type="GO" id="GO:0016491">
    <property type="term" value="F:oxidoreductase activity"/>
    <property type="evidence" value="ECO:0007669"/>
    <property type="project" value="UniProtKB-KW"/>
</dbReference>
<keyword evidence="3 5" id="KW-0862">Zinc</keyword>
<gene>
    <name evidence="7" type="ORF">MCNF_42560</name>
</gene>
<dbReference type="InterPro" id="IPR020843">
    <property type="entry name" value="ER"/>
</dbReference>
<dbReference type="PANTHER" id="PTHR43401">
    <property type="entry name" value="L-THREONINE 3-DEHYDROGENASE"/>
    <property type="match status" value="1"/>
</dbReference>
<comment type="similarity">
    <text evidence="5">Belongs to the zinc-containing alcohol dehydrogenase family.</text>
</comment>
<proteinExistence type="inferred from homology"/>
<dbReference type="SMART" id="SM00829">
    <property type="entry name" value="PKS_ER"/>
    <property type="match status" value="1"/>
</dbReference>
<evidence type="ECO:0000256" key="3">
    <source>
        <dbReference type="ARBA" id="ARBA00022833"/>
    </source>
</evidence>
<dbReference type="PANTHER" id="PTHR43401:SF2">
    <property type="entry name" value="L-THREONINE 3-DEHYDROGENASE"/>
    <property type="match status" value="1"/>
</dbReference>
<organism evidence="7 8">
    <name type="scientific">Mycolicibacterium confluentis</name>
    <dbReference type="NCBI Taxonomy" id="28047"/>
    <lineage>
        <taxon>Bacteria</taxon>
        <taxon>Bacillati</taxon>
        <taxon>Actinomycetota</taxon>
        <taxon>Actinomycetes</taxon>
        <taxon>Mycobacteriales</taxon>
        <taxon>Mycobacteriaceae</taxon>
        <taxon>Mycolicibacterium</taxon>
    </lineage>
</organism>
<evidence type="ECO:0000259" key="6">
    <source>
        <dbReference type="SMART" id="SM00829"/>
    </source>
</evidence>
<evidence type="ECO:0000256" key="2">
    <source>
        <dbReference type="ARBA" id="ARBA00022723"/>
    </source>
</evidence>
<evidence type="ECO:0000313" key="7">
    <source>
        <dbReference type="EMBL" id="BBZ35651.1"/>
    </source>
</evidence>
<reference evidence="7" key="2">
    <citation type="submission" date="2020-02" db="EMBL/GenBank/DDBJ databases">
        <authorList>
            <person name="Matsumoto Y."/>
            <person name="Motooka D."/>
            <person name="Nakamura S."/>
        </authorList>
    </citation>
    <scope>NUCLEOTIDE SEQUENCE</scope>
    <source>
        <strain evidence="7">JCM 13671</strain>
    </source>
</reference>
<dbReference type="EMBL" id="AP022612">
    <property type="protein sequence ID" value="BBZ35651.1"/>
    <property type="molecule type" value="Genomic_DNA"/>
</dbReference>
<dbReference type="InterPro" id="IPR036291">
    <property type="entry name" value="NAD(P)-bd_dom_sf"/>
</dbReference>
<dbReference type="Pfam" id="PF08240">
    <property type="entry name" value="ADH_N"/>
    <property type="match status" value="1"/>
</dbReference>
<evidence type="ECO:0000256" key="4">
    <source>
        <dbReference type="ARBA" id="ARBA00023002"/>
    </source>
</evidence>
<dbReference type="InterPro" id="IPR002328">
    <property type="entry name" value="ADH_Zn_CS"/>
</dbReference>
<feature type="domain" description="Enoyl reductase (ER)" evidence="6">
    <location>
        <begin position="16"/>
        <end position="349"/>
    </location>
</feature>
<keyword evidence="4" id="KW-0560">Oxidoreductase</keyword>
<reference evidence="7" key="1">
    <citation type="journal article" date="2019" name="Emerg. Microbes Infect.">
        <title>Comprehensive subspecies identification of 175 nontuberculous mycobacteria species based on 7547 genomic profiles.</title>
        <authorList>
            <person name="Matsumoto Y."/>
            <person name="Kinjo T."/>
            <person name="Motooka D."/>
            <person name="Nabeya D."/>
            <person name="Jung N."/>
            <person name="Uechi K."/>
            <person name="Horii T."/>
            <person name="Iida T."/>
            <person name="Fujita J."/>
            <person name="Nakamura S."/>
        </authorList>
    </citation>
    <scope>NUCLEOTIDE SEQUENCE [LARGE SCALE GENOMIC DNA]</scope>
    <source>
        <strain evidence="7">JCM 13671</strain>
    </source>
</reference>
<name>A0A7I7Y3W6_9MYCO</name>
<dbReference type="PROSITE" id="PS00059">
    <property type="entry name" value="ADH_ZINC"/>
    <property type="match status" value="1"/>
</dbReference>
<evidence type="ECO:0000256" key="1">
    <source>
        <dbReference type="ARBA" id="ARBA00001947"/>
    </source>
</evidence>
<evidence type="ECO:0000313" key="8">
    <source>
        <dbReference type="Proteomes" id="UP000466931"/>
    </source>
</evidence>
<evidence type="ECO:0000256" key="5">
    <source>
        <dbReference type="RuleBase" id="RU361277"/>
    </source>
</evidence>
<sequence>MTITMASMMRAQRFYADTGTVAVEDIPIPEPGPGEVLVRVAYCGICHTDLSVIDGNFPSQQPVVTQGHETSGTVAKLGPGVAGWQVGDRVIVEAGKPCHRCDRCVRGDLANCNQMLIMGCDYDGGWAEYTVAHSLGLTRVPDEVSMQHAAILADAVATPFGAVVRTGRVSVGESVGIWGVGGLGSHMVQMARLSGAAPIVAVDTNPAVLERAVSLGADYAFDARDENLASRITEATQGKGLDVTFDAVGRNASFQQALENTARSGRLVLVGLSADSPSLGTTSEFGVSRKQILAHLGYQNSDVAILAGLVARGRLDLSQSISEIVPLDQVAAGIDRLVRQEGNPIRILVQP</sequence>
<dbReference type="InterPro" id="IPR013149">
    <property type="entry name" value="ADH-like_C"/>
</dbReference>